<dbReference type="EMBL" id="CP003382">
    <property type="protein sequence ID" value="AFZ66499.1"/>
    <property type="molecule type" value="Genomic_DNA"/>
</dbReference>
<dbReference type="Gene3D" id="3.90.550.10">
    <property type="entry name" value="Spore Coat Polysaccharide Biosynthesis Protein SpsA, Chain A"/>
    <property type="match status" value="1"/>
</dbReference>
<dbReference type="Proteomes" id="UP000010467">
    <property type="component" value="Chromosome"/>
</dbReference>
<dbReference type="AlphaFoldDB" id="K9ZZ72"/>
<dbReference type="InterPro" id="IPR016873">
    <property type="entry name" value="Caps_polysacc_synth_BcbE_prd"/>
</dbReference>
<organism evidence="1 2">
    <name type="scientific">Deinococcus peraridilitoris (strain DSM 19664 / LMG 22246 / CIP 109416 / KR-200)</name>
    <dbReference type="NCBI Taxonomy" id="937777"/>
    <lineage>
        <taxon>Bacteria</taxon>
        <taxon>Thermotogati</taxon>
        <taxon>Deinococcota</taxon>
        <taxon>Deinococci</taxon>
        <taxon>Deinococcales</taxon>
        <taxon>Deinococcaceae</taxon>
        <taxon>Deinococcus</taxon>
    </lineage>
</organism>
<dbReference type="InterPro" id="IPR029044">
    <property type="entry name" value="Nucleotide-diphossugar_trans"/>
</dbReference>
<dbReference type="RefSeq" id="WP_015234809.1">
    <property type="nucleotide sequence ID" value="NC_019793.1"/>
</dbReference>
<keyword evidence="2" id="KW-1185">Reference proteome</keyword>
<dbReference type="SUPFAM" id="SSF53448">
    <property type="entry name" value="Nucleotide-diphospho-sugar transferases"/>
    <property type="match status" value="1"/>
</dbReference>
<dbReference type="HOGENOM" id="CLU_065567_2_0_0"/>
<dbReference type="KEGG" id="dpd:Deipe_0931"/>
<evidence type="ECO:0000313" key="2">
    <source>
        <dbReference type="Proteomes" id="UP000010467"/>
    </source>
</evidence>
<dbReference type="STRING" id="937777.Deipe_0931"/>
<gene>
    <name evidence="1" type="ordered locus">Deipe_0931</name>
</gene>
<proteinExistence type="predicted"/>
<dbReference type="PIRSF" id="PIRSF028162">
    <property type="entry name" value="BcbE_prd"/>
    <property type="match status" value="1"/>
</dbReference>
<name>K9ZZ72_DEIPD</name>
<protein>
    <submittedName>
        <fullName evidence="1">Uncharacterized protein</fullName>
    </submittedName>
</protein>
<reference evidence="2" key="1">
    <citation type="submission" date="2012-03" db="EMBL/GenBank/DDBJ databases">
        <title>Complete sequence of chromosome of Deinococcus peraridilitoris DSM 19664.</title>
        <authorList>
            <person name="Lucas S."/>
            <person name="Copeland A."/>
            <person name="Lapidus A."/>
            <person name="Glavina del Rio T."/>
            <person name="Dalin E."/>
            <person name="Tice H."/>
            <person name="Bruce D."/>
            <person name="Goodwin L."/>
            <person name="Pitluck S."/>
            <person name="Peters L."/>
            <person name="Mikhailova N."/>
            <person name="Lu M."/>
            <person name="Kyrpides N."/>
            <person name="Mavromatis K."/>
            <person name="Ivanova N."/>
            <person name="Brettin T."/>
            <person name="Detter J.C."/>
            <person name="Han C."/>
            <person name="Larimer F."/>
            <person name="Land M."/>
            <person name="Hauser L."/>
            <person name="Markowitz V."/>
            <person name="Cheng J.-F."/>
            <person name="Hugenholtz P."/>
            <person name="Woyke T."/>
            <person name="Wu D."/>
            <person name="Pukall R."/>
            <person name="Steenblock K."/>
            <person name="Brambilla E."/>
            <person name="Klenk H.-P."/>
            <person name="Eisen J.A."/>
        </authorList>
    </citation>
    <scope>NUCLEOTIDE SEQUENCE [LARGE SCALE GENOMIC DNA]</scope>
    <source>
        <strain evidence="2">DSM 19664 / LMG 22246 / CIP 109416 / KR-200</strain>
    </source>
</reference>
<dbReference type="eggNOG" id="COG1209">
    <property type="taxonomic scope" value="Bacteria"/>
</dbReference>
<sequence length="252" mass="28140">MSETSGPVTVVVTMAGRGSRFREAGFEEPKYAIRVHERTLFDWSMTSLLQFARRGERFVFIALSEHKVGGFVRSAAARLDLGEVEVVEIDGVTDGQATTVLAAREHIGPDDRMLVYNIDTFIDPVAVRPEEFSQPGWIPCFPGEGDGWSFARTDEHLRVLEVREKQRISPHASVGLYGFSSFGLYQAAYEAYYADPSRLERGEKYIAPMYNQLLAWNEPVSVSVIPAHAVYPLGTPQEVNAFAGRLPPRLEL</sequence>
<evidence type="ECO:0000313" key="1">
    <source>
        <dbReference type="EMBL" id="AFZ66499.1"/>
    </source>
</evidence>
<accession>K9ZZ72</accession>
<dbReference type="PATRIC" id="fig|937777.3.peg.938"/>